<dbReference type="InterPro" id="IPR029069">
    <property type="entry name" value="HotDog_dom_sf"/>
</dbReference>
<dbReference type="SUPFAM" id="SSF54637">
    <property type="entry name" value="Thioesterase/thiol ester dehydrase-isomerase"/>
    <property type="match status" value="1"/>
</dbReference>
<comment type="caution">
    <text evidence="1">The sequence shown here is derived from an EMBL/GenBank/DDBJ whole genome shotgun (WGS) entry which is preliminary data.</text>
</comment>
<evidence type="ECO:0000313" key="1">
    <source>
        <dbReference type="EMBL" id="MDW5593602.1"/>
    </source>
</evidence>
<keyword evidence="2" id="KW-1185">Reference proteome</keyword>
<dbReference type="Proteomes" id="UP001284601">
    <property type="component" value="Unassembled WGS sequence"/>
</dbReference>
<evidence type="ECO:0000313" key="2">
    <source>
        <dbReference type="Proteomes" id="UP001284601"/>
    </source>
</evidence>
<gene>
    <name evidence="1" type="ORF">R7226_04600</name>
</gene>
<reference evidence="1 2" key="2">
    <citation type="submission" date="2023-10" db="EMBL/GenBank/DDBJ databases">
        <authorList>
            <person name="Han X.F."/>
        </authorList>
    </citation>
    <scope>NUCLEOTIDE SEQUENCE [LARGE SCALE GENOMIC DNA]</scope>
    <source>
        <strain evidence="1 2">KCTC 39840</strain>
    </source>
</reference>
<dbReference type="EMBL" id="JAWSTH010000007">
    <property type="protein sequence ID" value="MDW5593602.1"/>
    <property type="molecule type" value="Genomic_DNA"/>
</dbReference>
<protein>
    <submittedName>
        <fullName evidence="1">DUF4442 domain-containing protein</fullName>
    </submittedName>
</protein>
<dbReference type="InterPro" id="IPR027961">
    <property type="entry name" value="DUF4442"/>
</dbReference>
<name>A0ABU4HLK1_9ACTN</name>
<dbReference type="Gene3D" id="3.10.129.10">
    <property type="entry name" value="Hotdog Thioesterase"/>
    <property type="match status" value="1"/>
</dbReference>
<accession>A0ABU4HLK1</accession>
<dbReference type="RefSeq" id="WP_318595862.1">
    <property type="nucleotide sequence ID" value="NZ_JAWSTH010000007.1"/>
</dbReference>
<reference evidence="2" key="1">
    <citation type="submission" date="2023-07" db="EMBL/GenBank/DDBJ databases">
        <title>Conexibacter stalactiti sp. nov., isolated from stalactites in a lava cave and emended description of the genus Conexibacter.</title>
        <authorList>
            <person name="Lee S.D."/>
        </authorList>
    </citation>
    <scope>NUCLEOTIDE SEQUENCE [LARGE SCALE GENOMIC DNA]</scope>
    <source>
        <strain evidence="2">KCTC 39840</strain>
    </source>
</reference>
<organism evidence="1 2">
    <name type="scientific">Conexibacter stalactiti</name>
    <dbReference type="NCBI Taxonomy" id="1940611"/>
    <lineage>
        <taxon>Bacteria</taxon>
        <taxon>Bacillati</taxon>
        <taxon>Actinomycetota</taxon>
        <taxon>Thermoleophilia</taxon>
        <taxon>Solirubrobacterales</taxon>
        <taxon>Conexibacteraceae</taxon>
        <taxon>Conexibacter</taxon>
    </lineage>
</organism>
<proteinExistence type="predicted"/>
<sequence length="151" mass="15443">MGLDFDAVRAGLASAIPFNAHNGLELIEVAPGRGVVVAPDADHGKNHIGSQHAAALFGAGEFASGAAFLGAFGEHLAGLIPLAQSAEIAYRKVANGPITATATLDADVSELLAQVEADGRTRFPVAVVLRDGGGDVVAEMTVRWYVKRAAA</sequence>
<dbReference type="Pfam" id="PF14539">
    <property type="entry name" value="DUF4442"/>
    <property type="match status" value="1"/>
</dbReference>
<dbReference type="CDD" id="cd03443">
    <property type="entry name" value="PaaI_thioesterase"/>
    <property type="match status" value="1"/>
</dbReference>